<dbReference type="STRING" id="70996.SE18_10615"/>
<feature type="domain" description="6-phosphogluconate dehydrogenase NADP-binding" evidence="6">
    <location>
        <begin position="5"/>
        <end position="165"/>
    </location>
</feature>
<evidence type="ECO:0000256" key="2">
    <source>
        <dbReference type="ARBA" id="ARBA00023002"/>
    </source>
</evidence>
<keyword evidence="5" id="KW-0732">Signal</keyword>
<sequence>MQKPRIGLIGLGAMGAPMAANLLQAGYQLTVGVHQRREAAEQLAQHGATIAENYQALGANSDIVITMVPDAPQVEAALLGTNGAALGMAAGSICIDMSTIAPTASRAIAAKLAERHIAMLDAPVSGGPARAKTGDLAIMVGGEPSTFERCQAVLAVLGGAVSYIGVSGSGSVVKLCNNLAISIIAMANIEALAFGVANGVEAETIRNVLLNATASNYLLERWLPETIFSGDYNKGFAAELLAKDLNAVMDTARASGVPLWAGGLAQQMWVAQKALDPRSDYTALAQRYEAIIGRPIKPTSD</sequence>
<dbReference type="Proteomes" id="UP000050277">
    <property type="component" value="Unassembled WGS sequence"/>
</dbReference>
<evidence type="ECO:0000259" key="7">
    <source>
        <dbReference type="Pfam" id="PF14833"/>
    </source>
</evidence>
<reference evidence="8 9" key="1">
    <citation type="submission" date="2015-07" db="EMBL/GenBank/DDBJ databases">
        <title>Whole genome sequence of Herpetosiphon geysericola DSM 7119.</title>
        <authorList>
            <person name="Hemp J."/>
            <person name="Ward L.M."/>
            <person name="Pace L.A."/>
            <person name="Fischer W.W."/>
        </authorList>
    </citation>
    <scope>NUCLEOTIDE SEQUENCE [LARGE SCALE GENOMIC DNA]</scope>
    <source>
        <strain evidence="8 9">DSM 7119</strain>
    </source>
</reference>
<dbReference type="Gene3D" id="1.10.1040.10">
    <property type="entry name" value="N-(1-d-carboxylethyl)-l-norvaline Dehydrogenase, domain 2"/>
    <property type="match status" value="1"/>
</dbReference>
<keyword evidence="9" id="KW-1185">Reference proteome</keyword>
<comment type="similarity">
    <text evidence="1">Belongs to the HIBADH-related family.</text>
</comment>
<evidence type="ECO:0000259" key="6">
    <source>
        <dbReference type="Pfam" id="PF03446"/>
    </source>
</evidence>
<dbReference type="InterPro" id="IPR029154">
    <property type="entry name" value="HIBADH-like_NADP-bd"/>
</dbReference>
<keyword evidence="3" id="KW-0520">NAD</keyword>
<feature type="signal peptide" evidence="5">
    <location>
        <begin position="1"/>
        <end position="19"/>
    </location>
</feature>
<evidence type="ECO:0000256" key="1">
    <source>
        <dbReference type="ARBA" id="ARBA00009080"/>
    </source>
</evidence>
<feature type="chain" id="PRO_5006133508" description="6-phosphogluconate dehydrogenase" evidence="5">
    <location>
        <begin position="20"/>
        <end position="301"/>
    </location>
</feature>
<dbReference type="InterPro" id="IPR013328">
    <property type="entry name" value="6PGD_dom2"/>
</dbReference>
<name>A0A0P6YCP8_9CHLR</name>
<protein>
    <recommendedName>
        <fullName evidence="10">6-phosphogluconate dehydrogenase</fullName>
    </recommendedName>
</protein>
<evidence type="ECO:0000313" key="8">
    <source>
        <dbReference type="EMBL" id="KPL88156.1"/>
    </source>
</evidence>
<dbReference type="SUPFAM" id="SSF51735">
    <property type="entry name" value="NAD(P)-binding Rossmann-fold domains"/>
    <property type="match status" value="1"/>
</dbReference>
<dbReference type="PANTHER" id="PTHR22981">
    <property type="entry name" value="3-HYDROXYISOBUTYRATE DEHYDROGENASE-RELATED"/>
    <property type="match status" value="1"/>
</dbReference>
<organism evidence="8 9">
    <name type="scientific">Herpetosiphon geysericola</name>
    <dbReference type="NCBI Taxonomy" id="70996"/>
    <lineage>
        <taxon>Bacteria</taxon>
        <taxon>Bacillati</taxon>
        <taxon>Chloroflexota</taxon>
        <taxon>Chloroflexia</taxon>
        <taxon>Herpetosiphonales</taxon>
        <taxon>Herpetosiphonaceae</taxon>
        <taxon>Herpetosiphon</taxon>
    </lineage>
</organism>
<dbReference type="PANTHER" id="PTHR22981:SF7">
    <property type="entry name" value="3-HYDROXYISOBUTYRATE DEHYDROGENASE, MITOCHONDRIAL"/>
    <property type="match status" value="1"/>
</dbReference>
<accession>A0A0P6YCP8</accession>
<dbReference type="Pfam" id="PF14833">
    <property type="entry name" value="NAD_binding_11"/>
    <property type="match status" value="1"/>
</dbReference>
<dbReference type="AlphaFoldDB" id="A0A0P6YCP8"/>
<feature type="domain" description="3-hydroxyisobutyrate dehydrogenase-like NAD-binding" evidence="7">
    <location>
        <begin position="168"/>
        <end position="286"/>
    </location>
</feature>
<gene>
    <name evidence="8" type="ORF">SE18_10615</name>
</gene>
<dbReference type="PIRSF" id="PIRSF000103">
    <property type="entry name" value="HIBADH"/>
    <property type="match status" value="1"/>
</dbReference>
<dbReference type="InterPro" id="IPR015815">
    <property type="entry name" value="HIBADH-related"/>
</dbReference>
<dbReference type="SUPFAM" id="SSF48179">
    <property type="entry name" value="6-phosphogluconate dehydrogenase C-terminal domain-like"/>
    <property type="match status" value="1"/>
</dbReference>
<dbReference type="Pfam" id="PF03446">
    <property type="entry name" value="NAD_binding_2"/>
    <property type="match status" value="1"/>
</dbReference>
<dbReference type="EMBL" id="LGKP01000017">
    <property type="protein sequence ID" value="KPL88156.1"/>
    <property type="molecule type" value="Genomic_DNA"/>
</dbReference>
<evidence type="ECO:0008006" key="10">
    <source>
        <dbReference type="Google" id="ProtNLM"/>
    </source>
</evidence>
<dbReference type="InterPro" id="IPR008927">
    <property type="entry name" value="6-PGluconate_DH-like_C_sf"/>
</dbReference>
<dbReference type="GO" id="GO:0016054">
    <property type="term" value="P:organic acid catabolic process"/>
    <property type="evidence" value="ECO:0007669"/>
    <property type="project" value="UniProtKB-ARBA"/>
</dbReference>
<proteinExistence type="inferred from homology"/>
<dbReference type="PROSITE" id="PS00895">
    <property type="entry name" value="3_HYDROXYISOBUT_DH"/>
    <property type="match status" value="1"/>
</dbReference>
<evidence type="ECO:0000313" key="9">
    <source>
        <dbReference type="Proteomes" id="UP000050277"/>
    </source>
</evidence>
<feature type="active site" evidence="4">
    <location>
        <position position="174"/>
    </location>
</feature>
<dbReference type="GO" id="GO:0016616">
    <property type="term" value="F:oxidoreductase activity, acting on the CH-OH group of donors, NAD or NADP as acceptor"/>
    <property type="evidence" value="ECO:0007669"/>
    <property type="project" value="TreeGrafter"/>
</dbReference>
<keyword evidence="2" id="KW-0560">Oxidoreductase</keyword>
<dbReference type="InterPro" id="IPR002204">
    <property type="entry name" value="3-OH-isobutyrate_DH-rel_CS"/>
</dbReference>
<evidence type="ECO:0000256" key="5">
    <source>
        <dbReference type="SAM" id="SignalP"/>
    </source>
</evidence>
<evidence type="ECO:0000256" key="4">
    <source>
        <dbReference type="PIRSR" id="PIRSR000103-1"/>
    </source>
</evidence>
<dbReference type="GO" id="GO:0050661">
    <property type="term" value="F:NADP binding"/>
    <property type="evidence" value="ECO:0007669"/>
    <property type="project" value="InterPro"/>
</dbReference>
<dbReference type="InterPro" id="IPR006115">
    <property type="entry name" value="6PGDH_NADP-bd"/>
</dbReference>
<dbReference type="Gene3D" id="3.40.50.720">
    <property type="entry name" value="NAD(P)-binding Rossmann-like Domain"/>
    <property type="match status" value="1"/>
</dbReference>
<dbReference type="InterPro" id="IPR036291">
    <property type="entry name" value="NAD(P)-bd_dom_sf"/>
</dbReference>
<evidence type="ECO:0000256" key="3">
    <source>
        <dbReference type="ARBA" id="ARBA00023027"/>
    </source>
</evidence>
<dbReference type="GO" id="GO:0051287">
    <property type="term" value="F:NAD binding"/>
    <property type="evidence" value="ECO:0007669"/>
    <property type="project" value="InterPro"/>
</dbReference>
<dbReference type="OrthoDB" id="9786703at2"/>
<comment type="caution">
    <text evidence="8">The sequence shown here is derived from an EMBL/GenBank/DDBJ whole genome shotgun (WGS) entry which is preliminary data.</text>
</comment>
<dbReference type="RefSeq" id="WP_054534428.1">
    <property type="nucleotide sequence ID" value="NZ_LGKP01000017.1"/>
</dbReference>